<evidence type="ECO:0000313" key="2">
    <source>
        <dbReference type="Proteomes" id="UP001190700"/>
    </source>
</evidence>
<dbReference type="AlphaFoldDB" id="A0AAE0BF15"/>
<sequence>MRATIRTSLRNFEPVTTRHRHGEARVGGNRKPWRFNRRHGCFSVAAPGLRANGSAKKLSCTSEEFSEIKGDTQLQHGLDSCEDEGVVDRVAPPVVYEKDFLSQADLELVAHQVSKLRKKVKKDHSFAHNRLSAMISPASKVFTLFTSQQVQDKLRRLLGGVMVSPADYPMEFRVYPVGAEMTWHKDDMLYVEPQYELIYTISNTSDSRTEWIDEAGTLHSHWVEPNSLIIVRAESLEHRVTPVKDGERSIVKYVYTTNYAKTPLFAEIMEQAPWRR</sequence>
<keyword evidence="2" id="KW-1185">Reference proteome</keyword>
<dbReference type="Proteomes" id="UP001190700">
    <property type="component" value="Unassembled WGS sequence"/>
</dbReference>
<evidence type="ECO:0000313" key="1">
    <source>
        <dbReference type="EMBL" id="KAK3235393.1"/>
    </source>
</evidence>
<protein>
    <submittedName>
        <fullName evidence="1">Uncharacterized protein</fullName>
    </submittedName>
</protein>
<name>A0AAE0BF15_9CHLO</name>
<reference evidence="1 2" key="1">
    <citation type="journal article" date="2015" name="Genome Biol. Evol.">
        <title>Comparative Genomics of a Bacterivorous Green Alga Reveals Evolutionary Causalities and Consequences of Phago-Mixotrophic Mode of Nutrition.</title>
        <authorList>
            <person name="Burns J.A."/>
            <person name="Paasch A."/>
            <person name="Narechania A."/>
            <person name="Kim E."/>
        </authorList>
    </citation>
    <scope>NUCLEOTIDE SEQUENCE [LARGE SCALE GENOMIC DNA]</scope>
    <source>
        <strain evidence="1 2">PLY_AMNH</strain>
    </source>
</reference>
<accession>A0AAE0BF15</accession>
<dbReference type="EMBL" id="LGRX02035298">
    <property type="protein sequence ID" value="KAK3235393.1"/>
    <property type="molecule type" value="Genomic_DNA"/>
</dbReference>
<proteinExistence type="predicted"/>
<organism evidence="1 2">
    <name type="scientific">Cymbomonas tetramitiformis</name>
    <dbReference type="NCBI Taxonomy" id="36881"/>
    <lineage>
        <taxon>Eukaryota</taxon>
        <taxon>Viridiplantae</taxon>
        <taxon>Chlorophyta</taxon>
        <taxon>Pyramimonadophyceae</taxon>
        <taxon>Pyramimonadales</taxon>
        <taxon>Pyramimonadaceae</taxon>
        <taxon>Cymbomonas</taxon>
    </lineage>
</organism>
<comment type="caution">
    <text evidence="1">The sequence shown here is derived from an EMBL/GenBank/DDBJ whole genome shotgun (WGS) entry which is preliminary data.</text>
</comment>
<gene>
    <name evidence="1" type="ORF">CYMTET_54401</name>
</gene>